<dbReference type="AlphaFoldDB" id="A0A291RGI5"/>
<accession>A0A291RGI5</accession>
<proteinExistence type="predicted"/>
<dbReference type="EMBL" id="CP023778">
    <property type="protein sequence ID" value="ATL66706.1"/>
    <property type="molecule type" value="Genomic_DNA"/>
</dbReference>
<sequence length="127" mass="14184">MWIDSEQQNFTFIEAFNEAGQMFSGGVGKQDVPDEGVRFWVGKDEGFPTFVGVWFDEAYPRMTIETTHRAVIIGAERTESHFGKRYYAMPLEEGEGLIAVVAGDVRKQYVSTPGIGSGETGFYPSDR</sequence>
<dbReference type="Proteomes" id="UP000221961">
    <property type="component" value="Chromosome"/>
</dbReference>
<dbReference type="KEGG" id="ntp:CRH09_11275"/>
<protein>
    <submittedName>
        <fullName evidence="1">Uncharacterized protein</fullName>
    </submittedName>
</protein>
<organism evidence="1 2">
    <name type="scientific">Nocardia terpenica</name>
    <dbReference type="NCBI Taxonomy" id="455432"/>
    <lineage>
        <taxon>Bacteria</taxon>
        <taxon>Bacillati</taxon>
        <taxon>Actinomycetota</taxon>
        <taxon>Actinomycetes</taxon>
        <taxon>Mycobacteriales</taxon>
        <taxon>Nocardiaceae</taxon>
        <taxon>Nocardia</taxon>
    </lineage>
</organism>
<gene>
    <name evidence="1" type="ORF">CRH09_11275</name>
</gene>
<reference evidence="1 2" key="1">
    <citation type="submission" date="2017-10" db="EMBL/GenBank/DDBJ databases">
        <title>Comparative genomics between pathogenic Norcardia.</title>
        <authorList>
            <person name="Zeng L."/>
        </authorList>
    </citation>
    <scope>NUCLEOTIDE SEQUENCE [LARGE SCALE GENOMIC DNA]</scope>
    <source>
        <strain evidence="1 2">NC_YFY_NT001</strain>
    </source>
</reference>
<evidence type="ECO:0000313" key="1">
    <source>
        <dbReference type="EMBL" id="ATL66706.1"/>
    </source>
</evidence>
<name>A0A291RGI5_9NOCA</name>
<evidence type="ECO:0000313" key="2">
    <source>
        <dbReference type="Proteomes" id="UP000221961"/>
    </source>
</evidence>